<sequence>MLSALSRGYSSWESGELDPFGKNECKTLPEVGPSEHHKHGVTVTPRTPGRGVHIAPAPPTTAPKDNGTCTLDLPKTFLTRKGALLLFTAPEGLPEKDHVKPRGIRRKRKQQELIDLSLKLGTLERLQLSVLQYGDTHFDRETGSVTDKENRWFLKFLHQLSPPDAEDKIKEDEDPFTDPHAQPGGDLGGYLKDLKRRASSPAWLYTRPVRRGPKPHSLDNTRSY</sequence>
<evidence type="ECO:0000256" key="1">
    <source>
        <dbReference type="SAM" id="MobiDB-lite"/>
    </source>
</evidence>
<gene>
    <name evidence="2" type="ORF">BaRGS_00014463</name>
</gene>
<comment type="caution">
    <text evidence="2">The sequence shown here is derived from an EMBL/GenBank/DDBJ whole genome shotgun (WGS) entry which is preliminary data.</text>
</comment>
<keyword evidence="3" id="KW-1185">Reference proteome</keyword>
<organism evidence="2 3">
    <name type="scientific">Batillaria attramentaria</name>
    <dbReference type="NCBI Taxonomy" id="370345"/>
    <lineage>
        <taxon>Eukaryota</taxon>
        <taxon>Metazoa</taxon>
        <taxon>Spiralia</taxon>
        <taxon>Lophotrochozoa</taxon>
        <taxon>Mollusca</taxon>
        <taxon>Gastropoda</taxon>
        <taxon>Caenogastropoda</taxon>
        <taxon>Sorbeoconcha</taxon>
        <taxon>Cerithioidea</taxon>
        <taxon>Batillariidae</taxon>
        <taxon>Batillaria</taxon>
    </lineage>
</organism>
<dbReference type="EMBL" id="JACVVK020000084">
    <property type="protein sequence ID" value="KAK7494360.1"/>
    <property type="molecule type" value="Genomic_DNA"/>
</dbReference>
<feature type="region of interest" description="Disordered" evidence="1">
    <location>
        <begin position="1"/>
        <end position="67"/>
    </location>
</feature>
<dbReference type="PANTHER" id="PTHR21937">
    <property type="entry name" value="CCDC66 DOMAIN-CONTAINING PROTEIN"/>
    <property type="match status" value="1"/>
</dbReference>
<dbReference type="Proteomes" id="UP001519460">
    <property type="component" value="Unassembled WGS sequence"/>
</dbReference>
<accession>A0ABD0L4I2</accession>
<dbReference type="InterPro" id="IPR031440">
    <property type="entry name" value="DUF4670"/>
</dbReference>
<name>A0ABD0L4I2_9CAEN</name>
<proteinExistence type="predicted"/>
<evidence type="ECO:0000313" key="3">
    <source>
        <dbReference type="Proteomes" id="UP001519460"/>
    </source>
</evidence>
<dbReference type="AlphaFoldDB" id="A0ABD0L4I2"/>
<reference evidence="2 3" key="1">
    <citation type="journal article" date="2023" name="Sci. Data">
        <title>Genome assembly of the Korean intertidal mud-creeper Batillaria attramentaria.</title>
        <authorList>
            <person name="Patra A.K."/>
            <person name="Ho P.T."/>
            <person name="Jun S."/>
            <person name="Lee S.J."/>
            <person name="Kim Y."/>
            <person name="Won Y.J."/>
        </authorList>
    </citation>
    <scope>NUCLEOTIDE SEQUENCE [LARGE SCALE GENOMIC DNA]</scope>
    <source>
        <strain evidence="2">Wonlab-2016</strain>
    </source>
</reference>
<evidence type="ECO:0000313" key="2">
    <source>
        <dbReference type="EMBL" id="KAK7494360.1"/>
    </source>
</evidence>
<feature type="region of interest" description="Disordered" evidence="1">
    <location>
        <begin position="164"/>
        <end position="224"/>
    </location>
</feature>
<protein>
    <submittedName>
        <fullName evidence="2">Uncharacterized protein</fullName>
    </submittedName>
</protein>
<dbReference type="PANTHER" id="PTHR21937:SF6">
    <property type="entry name" value="CCDC66 DOMAIN-CONTAINING PROTEIN"/>
    <property type="match status" value="1"/>
</dbReference>